<dbReference type="EMBL" id="CAJPWZ010000876">
    <property type="protein sequence ID" value="CAG2202090.1"/>
    <property type="molecule type" value="Genomic_DNA"/>
</dbReference>
<evidence type="ECO:0000313" key="5">
    <source>
        <dbReference type="Proteomes" id="UP000683360"/>
    </source>
</evidence>
<accession>A0A8S3QY86</accession>
<evidence type="ECO:0000256" key="3">
    <source>
        <dbReference type="SAM" id="Phobius"/>
    </source>
</evidence>
<dbReference type="InterPro" id="IPR036291">
    <property type="entry name" value="NAD(P)-bd_dom_sf"/>
</dbReference>
<reference evidence="4" key="1">
    <citation type="submission" date="2021-03" db="EMBL/GenBank/DDBJ databases">
        <authorList>
            <person name="Bekaert M."/>
        </authorList>
    </citation>
    <scope>NUCLEOTIDE SEQUENCE</scope>
</reference>
<evidence type="ECO:0000313" key="4">
    <source>
        <dbReference type="EMBL" id="CAG2202090.1"/>
    </source>
</evidence>
<dbReference type="Pfam" id="PF00106">
    <property type="entry name" value="adh_short"/>
    <property type="match status" value="1"/>
</dbReference>
<dbReference type="Proteomes" id="UP000683360">
    <property type="component" value="Unassembled WGS sequence"/>
</dbReference>
<organism evidence="4 5">
    <name type="scientific">Mytilus edulis</name>
    <name type="common">Blue mussel</name>
    <dbReference type="NCBI Taxonomy" id="6550"/>
    <lineage>
        <taxon>Eukaryota</taxon>
        <taxon>Metazoa</taxon>
        <taxon>Spiralia</taxon>
        <taxon>Lophotrochozoa</taxon>
        <taxon>Mollusca</taxon>
        <taxon>Bivalvia</taxon>
        <taxon>Autobranchia</taxon>
        <taxon>Pteriomorphia</taxon>
        <taxon>Mytilida</taxon>
        <taxon>Mytiloidea</taxon>
        <taxon>Mytilidae</taxon>
        <taxon>Mytilinae</taxon>
        <taxon>Mytilus</taxon>
    </lineage>
</organism>
<name>A0A8S3QY86_MYTED</name>
<evidence type="ECO:0000256" key="2">
    <source>
        <dbReference type="RuleBase" id="RU000363"/>
    </source>
</evidence>
<keyword evidence="3" id="KW-0472">Membrane</keyword>
<dbReference type="InterPro" id="IPR020904">
    <property type="entry name" value="Sc_DH/Rdtase_CS"/>
</dbReference>
<proteinExistence type="inferred from homology"/>
<comment type="similarity">
    <text evidence="2">Belongs to the short-chain dehydrogenases/reductases (SDR) family.</text>
</comment>
<dbReference type="SUPFAM" id="SSF51735">
    <property type="entry name" value="NAD(P)-binding Rossmann-fold domains"/>
    <property type="match status" value="1"/>
</dbReference>
<dbReference type="PRINTS" id="PR00080">
    <property type="entry name" value="SDRFAMILY"/>
</dbReference>
<keyword evidence="3" id="KW-1133">Transmembrane helix</keyword>
<dbReference type="OrthoDB" id="5296at2759"/>
<protein>
    <submittedName>
        <fullName evidence="4">Uncharacterized protein</fullName>
    </submittedName>
</protein>
<dbReference type="Gene3D" id="3.40.50.720">
    <property type="entry name" value="NAD(P)-binding Rossmann-like Domain"/>
    <property type="match status" value="1"/>
</dbReference>
<sequence>MVLDLIVVFKLYTLRSALHIYVHYRSVSLMVTDPYLTTPFLHEAMWFYVITSFIVLWFTWRWLRNRQKVGNYRHRYVVITGCDSGFGNLLAKRLDVLGFHVFAGCFSQQGIDMLNKETSDNVKAIQLDVSKTESINKALANVKASLTENTGIWGLVNNAGIVGSPVPVEWLSREDYQETLAVNTFGMIEMCRVFLPLLLKANGRIINMSSIAGRIAIATAPYTISKYAVEGYSDVLRRELYRRGVTVHIIEPGHFRTSMSDPDTICNAVTNKFNSLSTHMQIYYGKEYVEKVKKVIRTGIDYIGSPRVNLVYEAYIHALTAKHPQQRYLVGYDAKLLFRILWNLPEWMSDYVLCQGRPIPAAEKT</sequence>
<dbReference type="PANTHER" id="PTHR43313:SF50">
    <property type="entry name" value="GH26015P"/>
    <property type="match status" value="1"/>
</dbReference>
<dbReference type="InterPro" id="IPR002347">
    <property type="entry name" value="SDR_fam"/>
</dbReference>
<keyword evidence="3" id="KW-0812">Transmembrane</keyword>
<evidence type="ECO:0000256" key="1">
    <source>
        <dbReference type="ARBA" id="ARBA00023002"/>
    </source>
</evidence>
<dbReference type="GO" id="GO:0008202">
    <property type="term" value="P:steroid metabolic process"/>
    <property type="evidence" value="ECO:0007669"/>
    <property type="project" value="TreeGrafter"/>
</dbReference>
<gene>
    <name evidence="4" type="ORF">MEDL_16650</name>
</gene>
<keyword evidence="1" id="KW-0560">Oxidoreductase</keyword>
<dbReference type="PANTHER" id="PTHR43313">
    <property type="entry name" value="SHORT-CHAIN DEHYDROGENASE/REDUCTASE FAMILY 9C"/>
    <property type="match status" value="1"/>
</dbReference>
<dbReference type="GO" id="GO:0016491">
    <property type="term" value="F:oxidoreductase activity"/>
    <property type="evidence" value="ECO:0007669"/>
    <property type="project" value="UniProtKB-KW"/>
</dbReference>
<dbReference type="PRINTS" id="PR00081">
    <property type="entry name" value="GDHRDH"/>
</dbReference>
<feature type="transmembrane region" description="Helical" evidence="3">
    <location>
        <begin position="45"/>
        <end position="63"/>
    </location>
</feature>
<comment type="caution">
    <text evidence="4">The sequence shown here is derived from an EMBL/GenBank/DDBJ whole genome shotgun (WGS) entry which is preliminary data.</text>
</comment>
<dbReference type="PROSITE" id="PS00061">
    <property type="entry name" value="ADH_SHORT"/>
    <property type="match status" value="1"/>
</dbReference>
<dbReference type="AlphaFoldDB" id="A0A8S3QY86"/>
<keyword evidence="5" id="KW-1185">Reference proteome</keyword>